<gene>
    <name evidence="2" type="ORF">GCM10020367_41310</name>
</gene>
<protein>
    <submittedName>
        <fullName evidence="2">MbtH family protein</fullName>
    </submittedName>
</protein>
<reference evidence="3" key="1">
    <citation type="journal article" date="2019" name="Int. J. Syst. Evol. Microbiol.">
        <title>The Global Catalogue of Microorganisms (GCM) 10K type strain sequencing project: providing services to taxonomists for standard genome sequencing and annotation.</title>
        <authorList>
            <consortium name="The Broad Institute Genomics Platform"/>
            <consortium name="The Broad Institute Genome Sequencing Center for Infectious Disease"/>
            <person name="Wu L."/>
            <person name="Ma J."/>
        </authorList>
    </citation>
    <scope>NUCLEOTIDE SEQUENCE [LARGE SCALE GENOMIC DNA]</scope>
    <source>
        <strain evidence="3">JCM 9651</strain>
    </source>
</reference>
<sequence length="68" mass="7464">MSNPFDDSEGVFHVLVNDAGQHSLWPAFAAVPDGWHPVLGPVPREEAVGYVDEHWTDLRPRRLTGAGS</sequence>
<evidence type="ECO:0000313" key="2">
    <source>
        <dbReference type="EMBL" id="GAA3375046.1"/>
    </source>
</evidence>
<organism evidence="2 3">
    <name type="scientific">Streptomyces sannanensis</name>
    <dbReference type="NCBI Taxonomy" id="285536"/>
    <lineage>
        <taxon>Bacteria</taxon>
        <taxon>Bacillati</taxon>
        <taxon>Actinomycetota</taxon>
        <taxon>Actinomycetes</taxon>
        <taxon>Kitasatosporales</taxon>
        <taxon>Streptomycetaceae</taxon>
        <taxon>Streptomyces</taxon>
    </lineage>
</organism>
<comment type="caution">
    <text evidence="2">The sequence shown here is derived from an EMBL/GenBank/DDBJ whole genome shotgun (WGS) entry which is preliminary data.</text>
</comment>
<dbReference type="PANTHER" id="PTHR38444:SF1">
    <property type="entry name" value="ENTEROBACTIN BIOSYNTHESIS PROTEIN YBDZ"/>
    <property type="match status" value="1"/>
</dbReference>
<accession>A0ABP6SEX7</accession>
<dbReference type="Pfam" id="PF03621">
    <property type="entry name" value="MbtH"/>
    <property type="match status" value="1"/>
</dbReference>
<name>A0ABP6SEX7_9ACTN</name>
<dbReference type="SMART" id="SM00923">
    <property type="entry name" value="MbtH"/>
    <property type="match status" value="1"/>
</dbReference>
<dbReference type="Gene3D" id="3.90.820.10">
    <property type="entry name" value="Structural Genomics, Unknown Function 30-nov-00 1gh9 Mol_id"/>
    <property type="match status" value="1"/>
</dbReference>
<dbReference type="RefSeq" id="WP_345039775.1">
    <property type="nucleotide sequence ID" value="NZ_BAAAYL010000001.1"/>
</dbReference>
<dbReference type="InterPro" id="IPR005153">
    <property type="entry name" value="MbtH-like_dom"/>
</dbReference>
<evidence type="ECO:0000259" key="1">
    <source>
        <dbReference type="SMART" id="SM00923"/>
    </source>
</evidence>
<evidence type="ECO:0000313" key="3">
    <source>
        <dbReference type="Proteomes" id="UP001499990"/>
    </source>
</evidence>
<dbReference type="InterPro" id="IPR038020">
    <property type="entry name" value="MbtH-like_sf"/>
</dbReference>
<dbReference type="PANTHER" id="PTHR38444">
    <property type="entry name" value="ENTEROBACTIN BIOSYNTHESIS PROTEIN YBDZ"/>
    <property type="match status" value="1"/>
</dbReference>
<dbReference type="SUPFAM" id="SSF160582">
    <property type="entry name" value="MbtH-like"/>
    <property type="match status" value="1"/>
</dbReference>
<keyword evidence="3" id="KW-1185">Reference proteome</keyword>
<proteinExistence type="predicted"/>
<dbReference type="Proteomes" id="UP001499990">
    <property type="component" value="Unassembled WGS sequence"/>
</dbReference>
<dbReference type="InterPro" id="IPR037407">
    <property type="entry name" value="MLP_fam"/>
</dbReference>
<feature type="domain" description="MbtH-like" evidence="1">
    <location>
        <begin position="3"/>
        <end position="53"/>
    </location>
</feature>
<dbReference type="EMBL" id="BAAAYL010000001">
    <property type="protein sequence ID" value="GAA3375046.1"/>
    <property type="molecule type" value="Genomic_DNA"/>
</dbReference>